<accession>A0AAV7M6Q6</accession>
<feature type="compositionally biased region" description="Basic residues" evidence="1">
    <location>
        <begin position="58"/>
        <end position="78"/>
    </location>
</feature>
<dbReference type="AlphaFoldDB" id="A0AAV7M6Q6"/>
<evidence type="ECO:0000313" key="3">
    <source>
        <dbReference type="Proteomes" id="UP001066276"/>
    </source>
</evidence>
<keyword evidence="3" id="KW-1185">Reference proteome</keyword>
<reference evidence="2" key="1">
    <citation type="journal article" date="2022" name="bioRxiv">
        <title>Sequencing and chromosome-scale assembly of the giantPleurodeles waltlgenome.</title>
        <authorList>
            <person name="Brown T."/>
            <person name="Elewa A."/>
            <person name="Iarovenko S."/>
            <person name="Subramanian E."/>
            <person name="Araus A.J."/>
            <person name="Petzold A."/>
            <person name="Susuki M."/>
            <person name="Suzuki K.-i.T."/>
            <person name="Hayashi T."/>
            <person name="Toyoda A."/>
            <person name="Oliveira C."/>
            <person name="Osipova E."/>
            <person name="Leigh N.D."/>
            <person name="Simon A."/>
            <person name="Yun M.H."/>
        </authorList>
    </citation>
    <scope>NUCLEOTIDE SEQUENCE</scope>
    <source>
        <strain evidence="2">20211129_DDA</strain>
        <tissue evidence="2">Liver</tissue>
    </source>
</reference>
<gene>
    <name evidence="2" type="ORF">NDU88_004581</name>
</gene>
<sequence length="142" mass="15912">MTGWLGRQRLSQGRRDRGDQHFGATEPKNEGPRVEPILTACDSVRQDAMSGASSHPKPVPKRHQALTHRQRNAKLTTKKQKEESQEPTLTAVSAMDAKSMGEELTTPEALYDSMNDQRQWRTLHCLTTRLRLQTTCDTGGAD</sequence>
<evidence type="ECO:0000256" key="1">
    <source>
        <dbReference type="SAM" id="MobiDB-lite"/>
    </source>
</evidence>
<comment type="caution">
    <text evidence="2">The sequence shown here is derived from an EMBL/GenBank/DDBJ whole genome shotgun (WGS) entry which is preliminary data.</text>
</comment>
<evidence type="ECO:0000313" key="2">
    <source>
        <dbReference type="EMBL" id="KAJ1099480.1"/>
    </source>
</evidence>
<dbReference type="EMBL" id="JANPWB010000014">
    <property type="protein sequence ID" value="KAJ1099480.1"/>
    <property type="molecule type" value="Genomic_DNA"/>
</dbReference>
<protein>
    <submittedName>
        <fullName evidence="2">Uncharacterized protein</fullName>
    </submittedName>
</protein>
<dbReference type="Proteomes" id="UP001066276">
    <property type="component" value="Chromosome 10"/>
</dbReference>
<feature type="region of interest" description="Disordered" evidence="1">
    <location>
        <begin position="1"/>
        <end position="101"/>
    </location>
</feature>
<organism evidence="2 3">
    <name type="scientific">Pleurodeles waltl</name>
    <name type="common">Iberian ribbed newt</name>
    <dbReference type="NCBI Taxonomy" id="8319"/>
    <lineage>
        <taxon>Eukaryota</taxon>
        <taxon>Metazoa</taxon>
        <taxon>Chordata</taxon>
        <taxon>Craniata</taxon>
        <taxon>Vertebrata</taxon>
        <taxon>Euteleostomi</taxon>
        <taxon>Amphibia</taxon>
        <taxon>Batrachia</taxon>
        <taxon>Caudata</taxon>
        <taxon>Salamandroidea</taxon>
        <taxon>Salamandridae</taxon>
        <taxon>Pleurodelinae</taxon>
        <taxon>Pleurodeles</taxon>
    </lineage>
</organism>
<name>A0AAV7M6Q6_PLEWA</name>
<proteinExistence type="predicted"/>